<accession>A0AAE1KL36</accession>
<keyword evidence="1" id="KW-0175">Coiled coil</keyword>
<comment type="caution">
    <text evidence="3">The sequence shown here is derived from an EMBL/GenBank/DDBJ whole genome shotgun (WGS) entry which is preliminary data.</text>
</comment>
<evidence type="ECO:0000313" key="3">
    <source>
        <dbReference type="EMBL" id="KAK3876279.1"/>
    </source>
</evidence>
<feature type="compositionally biased region" description="Basic and acidic residues" evidence="2">
    <location>
        <begin position="631"/>
        <end position="653"/>
    </location>
</feature>
<name>A0AAE1KL36_PETCI</name>
<gene>
    <name evidence="3" type="ORF">Pcinc_018933</name>
</gene>
<feature type="coiled-coil region" evidence="1">
    <location>
        <begin position="182"/>
        <end position="230"/>
    </location>
</feature>
<feature type="coiled-coil region" evidence="1">
    <location>
        <begin position="286"/>
        <end position="313"/>
    </location>
</feature>
<protein>
    <submittedName>
        <fullName evidence="3">Uncharacterized protein</fullName>
    </submittedName>
</protein>
<organism evidence="3 4">
    <name type="scientific">Petrolisthes cinctipes</name>
    <name type="common">Flat porcelain crab</name>
    <dbReference type="NCBI Taxonomy" id="88211"/>
    <lineage>
        <taxon>Eukaryota</taxon>
        <taxon>Metazoa</taxon>
        <taxon>Ecdysozoa</taxon>
        <taxon>Arthropoda</taxon>
        <taxon>Crustacea</taxon>
        <taxon>Multicrustacea</taxon>
        <taxon>Malacostraca</taxon>
        <taxon>Eumalacostraca</taxon>
        <taxon>Eucarida</taxon>
        <taxon>Decapoda</taxon>
        <taxon>Pleocyemata</taxon>
        <taxon>Anomura</taxon>
        <taxon>Galatheoidea</taxon>
        <taxon>Porcellanidae</taxon>
        <taxon>Petrolisthes</taxon>
    </lineage>
</organism>
<reference evidence="3" key="1">
    <citation type="submission" date="2023-10" db="EMBL/GenBank/DDBJ databases">
        <title>Genome assemblies of two species of porcelain crab, Petrolisthes cinctipes and Petrolisthes manimaculis (Anomura: Porcellanidae).</title>
        <authorList>
            <person name="Angst P."/>
        </authorList>
    </citation>
    <scope>NUCLEOTIDE SEQUENCE</scope>
    <source>
        <strain evidence="3">PB745_01</strain>
        <tissue evidence="3">Gill</tissue>
    </source>
</reference>
<keyword evidence="4" id="KW-1185">Reference proteome</keyword>
<sequence length="745" mass="85978">MKKQGQKESRNRTRMFGNVHGLPGLPQAHIQAGRRPPPPGLPIRQPAPQIRSPPAPFIPQPDPMVGQRIDMLEQRINATEQSNRALLDELMRIQQDLKMNVKRNEMGLAEEKDVRSRLDTAVRQAQSKTFEFEDRIRRLEDAIKENRNQVMQMVSHSKSIEKTVASAQQDQLDKRSHSAQRLQEFRHEVMKVTQGKEQLERLCFSLRDELRGTTTKVDNVAQELNSLEANVRMQGRLIEDSSKRVVVSVPAKEVPKMSTPLMPLPRVPDNSDKMSETVRLALEGKMIQMNTNIQDLTQRLNQEAKKRERTETEINMRMNELLEDYGSTKVEKDKEMRDFDDKMKELQAGFSASEKQRILMEISSVAQDLNRKMDEKEAKLRDDTVNKLTVIEQTLVEENKRRAGSEKNLQEKAEAQMREAKMMGDESTVQLKKHIDQHEDQTKQRISELNTNMNKLDERMRNHTLEQEKVLAAEITQRQNALKVMDGKVEDVDNRARMGIAELQAAVGNVANKTKTPSQPTPDYNEIKRIQAENSEGLREQMAKDMAQLDKRMGSVETKMKQQEDRLDTKLQSNKAEEQEANTIMGDKLQQKIDNVIFSQERLKKQVDSLQTKVQDTPKNLGTLREEMEEVDKKQSKKLDQERKERMDTDKELREELDRIIGKDQPNSSTVPSLARLNQDVDETQTGMKKLAEAVHVVKGSLSERIKDERKLREQEDTILRRDVERLGTKYSELREKMMGDSRAP</sequence>
<proteinExistence type="predicted"/>
<feature type="coiled-coil region" evidence="1">
    <location>
        <begin position="359"/>
        <end position="386"/>
    </location>
</feature>
<evidence type="ECO:0000256" key="2">
    <source>
        <dbReference type="SAM" id="MobiDB-lite"/>
    </source>
</evidence>
<dbReference type="PANTHER" id="PTHR35153">
    <property type="entry name" value="COILED-COIL DOMAIN-CONTAINING PROTEIN 154"/>
    <property type="match status" value="1"/>
</dbReference>
<dbReference type="InterPro" id="IPR029512">
    <property type="entry name" value="CCDC154"/>
</dbReference>
<dbReference type="AlphaFoldDB" id="A0AAE1KL36"/>
<evidence type="ECO:0000256" key="1">
    <source>
        <dbReference type="SAM" id="Coils"/>
    </source>
</evidence>
<feature type="compositionally biased region" description="Basic and acidic residues" evidence="2">
    <location>
        <begin position="1"/>
        <end position="11"/>
    </location>
</feature>
<feature type="coiled-coil region" evidence="1">
    <location>
        <begin position="69"/>
        <end position="96"/>
    </location>
</feature>
<dbReference type="PANTHER" id="PTHR35153:SF1">
    <property type="entry name" value="COILED-COIL DOMAIN-CONTAINING PROTEIN 154"/>
    <property type="match status" value="1"/>
</dbReference>
<feature type="coiled-coil region" evidence="1">
    <location>
        <begin position="439"/>
        <end position="466"/>
    </location>
</feature>
<feature type="coiled-coil region" evidence="1">
    <location>
        <begin position="532"/>
        <end position="580"/>
    </location>
</feature>
<feature type="region of interest" description="Disordered" evidence="2">
    <location>
        <begin position="1"/>
        <end position="57"/>
    </location>
</feature>
<dbReference type="EMBL" id="JAWQEG010001847">
    <property type="protein sequence ID" value="KAK3876279.1"/>
    <property type="molecule type" value="Genomic_DNA"/>
</dbReference>
<evidence type="ECO:0000313" key="4">
    <source>
        <dbReference type="Proteomes" id="UP001286313"/>
    </source>
</evidence>
<feature type="region of interest" description="Disordered" evidence="2">
    <location>
        <begin position="617"/>
        <end position="653"/>
    </location>
</feature>
<dbReference type="Proteomes" id="UP001286313">
    <property type="component" value="Unassembled WGS sequence"/>
</dbReference>